<sequence length="101" mass="11012">ILLQSSESVSQLALSIMASVQLALRILCAFAVLSAIADSRPWRLPAVVDTRFLRHSQPPPAKRTPGTDIFGQQLDLADIQFEEDSIRATSRGSRHVPGFLG</sequence>
<reference evidence="2 3" key="1">
    <citation type="submission" date="2017-06" db="EMBL/GenBank/DDBJ databases">
        <title>A platform for efficient transgenesis in Macrostomum lignano, a flatworm model organism for stem cell research.</title>
        <authorList>
            <person name="Berezikov E."/>
        </authorList>
    </citation>
    <scope>NUCLEOTIDE SEQUENCE [LARGE SCALE GENOMIC DNA]</scope>
    <source>
        <strain evidence="2">DV1</strain>
        <tissue evidence="2">Whole organism</tissue>
    </source>
</reference>
<keyword evidence="3" id="KW-1185">Reference proteome</keyword>
<evidence type="ECO:0000256" key="1">
    <source>
        <dbReference type="SAM" id="Phobius"/>
    </source>
</evidence>
<dbReference type="Proteomes" id="UP000215902">
    <property type="component" value="Unassembled WGS sequence"/>
</dbReference>
<proteinExistence type="predicted"/>
<dbReference type="AlphaFoldDB" id="A0A267DU42"/>
<keyword evidence="1" id="KW-0812">Transmembrane</keyword>
<dbReference type="EMBL" id="NIVC01003179">
    <property type="protein sequence ID" value="PAA52813.1"/>
    <property type="molecule type" value="Genomic_DNA"/>
</dbReference>
<feature type="non-terminal residue" evidence="2">
    <location>
        <position position="1"/>
    </location>
</feature>
<gene>
    <name evidence="2" type="ORF">BOX15_Mlig019075g2</name>
</gene>
<feature type="transmembrane region" description="Helical" evidence="1">
    <location>
        <begin position="12"/>
        <end position="36"/>
    </location>
</feature>
<keyword evidence="1" id="KW-1133">Transmembrane helix</keyword>
<evidence type="ECO:0000313" key="2">
    <source>
        <dbReference type="EMBL" id="PAA52813.1"/>
    </source>
</evidence>
<protein>
    <submittedName>
        <fullName evidence="2">Uncharacterized protein</fullName>
    </submittedName>
</protein>
<name>A0A267DU42_9PLAT</name>
<organism evidence="2 3">
    <name type="scientific">Macrostomum lignano</name>
    <dbReference type="NCBI Taxonomy" id="282301"/>
    <lineage>
        <taxon>Eukaryota</taxon>
        <taxon>Metazoa</taxon>
        <taxon>Spiralia</taxon>
        <taxon>Lophotrochozoa</taxon>
        <taxon>Platyhelminthes</taxon>
        <taxon>Rhabditophora</taxon>
        <taxon>Macrostomorpha</taxon>
        <taxon>Macrostomida</taxon>
        <taxon>Macrostomidae</taxon>
        <taxon>Macrostomum</taxon>
    </lineage>
</organism>
<accession>A0A267DU42</accession>
<keyword evidence="1" id="KW-0472">Membrane</keyword>
<evidence type="ECO:0000313" key="3">
    <source>
        <dbReference type="Proteomes" id="UP000215902"/>
    </source>
</evidence>
<comment type="caution">
    <text evidence="2">The sequence shown here is derived from an EMBL/GenBank/DDBJ whole genome shotgun (WGS) entry which is preliminary data.</text>
</comment>